<dbReference type="InterPro" id="IPR037069">
    <property type="entry name" value="AcylCoA_DH/ox_N_sf"/>
</dbReference>
<feature type="domain" description="Acyl-CoA oxidase/dehydrogenase middle" evidence="8">
    <location>
        <begin position="131"/>
        <end position="223"/>
    </location>
</feature>
<dbReference type="InterPro" id="IPR006091">
    <property type="entry name" value="Acyl-CoA_Oxase/DH_mid-dom"/>
</dbReference>
<dbReference type="AlphaFoldDB" id="A0A5Q6RY66"/>
<evidence type="ECO:0000256" key="2">
    <source>
        <dbReference type="ARBA" id="ARBA00009347"/>
    </source>
</evidence>
<evidence type="ECO:0000256" key="6">
    <source>
        <dbReference type="RuleBase" id="RU362125"/>
    </source>
</evidence>
<comment type="similarity">
    <text evidence="2 6">Belongs to the acyl-CoA dehydrogenase family.</text>
</comment>
<evidence type="ECO:0000256" key="3">
    <source>
        <dbReference type="ARBA" id="ARBA00022630"/>
    </source>
</evidence>
<comment type="cofactor">
    <cofactor evidence="1 6">
        <name>FAD</name>
        <dbReference type="ChEBI" id="CHEBI:57692"/>
    </cofactor>
</comment>
<protein>
    <submittedName>
        <fullName evidence="10">Acyl-CoA dehydrogenase</fullName>
    </submittedName>
</protein>
<dbReference type="InterPro" id="IPR046373">
    <property type="entry name" value="Acyl-CoA_Oxase/DH_mid-dom_sf"/>
</dbReference>
<dbReference type="Proteomes" id="UP000307768">
    <property type="component" value="Unassembled WGS sequence"/>
</dbReference>
<keyword evidence="5 6" id="KW-0560">Oxidoreductase</keyword>
<keyword evidence="4 6" id="KW-0274">FAD</keyword>
<evidence type="ECO:0000259" key="8">
    <source>
        <dbReference type="Pfam" id="PF02770"/>
    </source>
</evidence>
<evidence type="ECO:0000256" key="5">
    <source>
        <dbReference type="ARBA" id="ARBA00023002"/>
    </source>
</evidence>
<dbReference type="OrthoDB" id="4577375at2"/>
<dbReference type="EMBL" id="VDFQ02000003">
    <property type="protein sequence ID" value="KAA1423007.1"/>
    <property type="molecule type" value="Genomic_DNA"/>
</dbReference>
<name>A0A5Q6RY66_9ACTN</name>
<dbReference type="InterPro" id="IPR009075">
    <property type="entry name" value="AcylCo_DH/oxidase_C"/>
</dbReference>
<accession>A0A5Q6RY66</accession>
<reference evidence="10 11" key="1">
    <citation type="submission" date="2019-09" db="EMBL/GenBank/DDBJ databases">
        <title>Mumia zhuanghuii sp. nov. isolated from the intestinal contents of plateau pika (Ochotona curzoniae) in the Qinghai-Tibet plateau of China.</title>
        <authorList>
            <person name="Tian Z."/>
        </authorList>
    </citation>
    <scope>NUCLEOTIDE SEQUENCE [LARGE SCALE GENOMIC DNA]</scope>
    <source>
        <strain evidence="11">350</strain>
    </source>
</reference>
<feature type="domain" description="Acyl-CoA dehydrogenase/oxidase C-terminal" evidence="7">
    <location>
        <begin position="236"/>
        <end position="387"/>
    </location>
</feature>
<feature type="domain" description="Acyl-CoA dehydrogenase/oxidase N-terminal" evidence="9">
    <location>
        <begin position="44"/>
        <end position="127"/>
    </location>
</feature>
<evidence type="ECO:0000256" key="4">
    <source>
        <dbReference type="ARBA" id="ARBA00022827"/>
    </source>
</evidence>
<dbReference type="PANTHER" id="PTHR43292">
    <property type="entry name" value="ACYL-COA DEHYDROGENASE"/>
    <property type="match status" value="1"/>
</dbReference>
<keyword evidence="3 6" id="KW-0285">Flavoprotein</keyword>
<comment type="caution">
    <text evidence="10">The sequence shown here is derived from an EMBL/GenBank/DDBJ whole genome shotgun (WGS) entry which is preliminary data.</text>
</comment>
<dbReference type="Gene3D" id="2.40.110.10">
    <property type="entry name" value="Butyryl-CoA Dehydrogenase, subunit A, domain 2"/>
    <property type="match status" value="1"/>
</dbReference>
<dbReference type="GO" id="GO:0016627">
    <property type="term" value="F:oxidoreductase activity, acting on the CH-CH group of donors"/>
    <property type="evidence" value="ECO:0007669"/>
    <property type="project" value="InterPro"/>
</dbReference>
<dbReference type="InterPro" id="IPR052161">
    <property type="entry name" value="Mycobact_Acyl-CoA_DH"/>
</dbReference>
<dbReference type="PANTHER" id="PTHR43292:SF3">
    <property type="entry name" value="ACYL-COA DEHYDROGENASE FADE29"/>
    <property type="match status" value="1"/>
</dbReference>
<dbReference type="SUPFAM" id="SSF56645">
    <property type="entry name" value="Acyl-CoA dehydrogenase NM domain-like"/>
    <property type="match status" value="1"/>
</dbReference>
<evidence type="ECO:0000259" key="7">
    <source>
        <dbReference type="Pfam" id="PF00441"/>
    </source>
</evidence>
<organism evidence="10 11">
    <name type="scientific">Mumia zhuanghuii</name>
    <dbReference type="NCBI Taxonomy" id="2585211"/>
    <lineage>
        <taxon>Bacteria</taxon>
        <taxon>Bacillati</taxon>
        <taxon>Actinomycetota</taxon>
        <taxon>Actinomycetes</taxon>
        <taxon>Propionibacteriales</taxon>
        <taxon>Nocardioidaceae</taxon>
        <taxon>Mumia</taxon>
    </lineage>
</organism>
<dbReference type="GO" id="GO:0050660">
    <property type="term" value="F:flavin adenine dinucleotide binding"/>
    <property type="evidence" value="ECO:0007669"/>
    <property type="project" value="InterPro"/>
</dbReference>
<dbReference type="Pfam" id="PF00441">
    <property type="entry name" value="Acyl-CoA_dh_1"/>
    <property type="match status" value="1"/>
</dbReference>
<evidence type="ECO:0000313" key="11">
    <source>
        <dbReference type="Proteomes" id="UP000307768"/>
    </source>
</evidence>
<gene>
    <name evidence="10" type="ORF">FE697_012800</name>
</gene>
<dbReference type="Gene3D" id="1.20.140.10">
    <property type="entry name" value="Butyryl-CoA Dehydrogenase, subunit A, domain 3"/>
    <property type="match status" value="1"/>
</dbReference>
<dbReference type="InterPro" id="IPR009100">
    <property type="entry name" value="AcylCoA_DH/oxidase_NM_dom_sf"/>
</dbReference>
<evidence type="ECO:0000256" key="1">
    <source>
        <dbReference type="ARBA" id="ARBA00001974"/>
    </source>
</evidence>
<proteinExistence type="inferred from homology"/>
<dbReference type="SUPFAM" id="SSF47203">
    <property type="entry name" value="Acyl-CoA dehydrogenase C-terminal domain-like"/>
    <property type="match status" value="1"/>
</dbReference>
<dbReference type="Pfam" id="PF02770">
    <property type="entry name" value="Acyl-CoA_dh_M"/>
    <property type="match status" value="1"/>
</dbReference>
<sequence>MEAHVKTVLGPDQRSFLAELRSYLDGLDPELVESTRAENIADPMQPREHGRRFLRQLAADGWLGVSWPTEYGGQGRTEIEHWLFAEELYSRRLPNGLLTLNVIGPTLMLTGTEEQKADYLPRIINGELVFAIGYSEPDAGSDLASLRTRAVRDGDEYVVNGQKLWTTGGHVATHYWLAARTGKQEDRHRGVSLFIVPMDAPGITVTPIVTQGGERTTSVYLDDVRIPASQRIGEENEGWAAIVCALNFERMFFHNEPRWELEQLADWAREQGLLEGESADAYALQERMGEHAVDVEICRLFALRGASMLADGKVPVAEASANKIWWGELRQRICNTGLDLIGEEGAIAHGSPYAPAHGHLEHGLQSSPVWRFGGGTNEIQLDMIANQGLGMPR</sequence>
<evidence type="ECO:0000259" key="9">
    <source>
        <dbReference type="Pfam" id="PF02771"/>
    </source>
</evidence>
<dbReference type="InterPro" id="IPR036250">
    <property type="entry name" value="AcylCo_DH-like_C"/>
</dbReference>
<dbReference type="InterPro" id="IPR013786">
    <property type="entry name" value="AcylCoA_DH/ox_N"/>
</dbReference>
<dbReference type="GO" id="GO:0005886">
    <property type="term" value="C:plasma membrane"/>
    <property type="evidence" value="ECO:0007669"/>
    <property type="project" value="TreeGrafter"/>
</dbReference>
<dbReference type="Pfam" id="PF02771">
    <property type="entry name" value="Acyl-CoA_dh_N"/>
    <property type="match status" value="1"/>
</dbReference>
<dbReference type="Gene3D" id="1.10.540.10">
    <property type="entry name" value="Acyl-CoA dehydrogenase/oxidase, N-terminal domain"/>
    <property type="match status" value="1"/>
</dbReference>
<dbReference type="FunFam" id="2.40.110.10:FF:000002">
    <property type="entry name" value="Acyl-CoA dehydrogenase fadE12"/>
    <property type="match status" value="1"/>
</dbReference>
<evidence type="ECO:0000313" key="10">
    <source>
        <dbReference type="EMBL" id="KAA1423007.1"/>
    </source>
</evidence>